<evidence type="ECO:0000256" key="1">
    <source>
        <dbReference type="PROSITE-ProRule" id="PRU01005"/>
    </source>
</evidence>
<accession>A0A0C2CKL2</accession>
<proteinExistence type="predicted"/>
<feature type="domain" description="ShKT" evidence="2">
    <location>
        <begin position="50"/>
        <end position="84"/>
    </location>
</feature>
<protein>
    <submittedName>
        <fullName evidence="3">ShTK domain protein</fullName>
    </submittedName>
</protein>
<dbReference type="Proteomes" id="UP000054047">
    <property type="component" value="Unassembled WGS sequence"/>
</dbReference>
<organism evidence="3 4">
    <name type="scientific">Ancylostoma duodenale</name>
    <dbReference type="NCBI Taxonomy" id="51022"/>
    <lineage>
        <taxon>Eukaryota</taxon>
        <taxon>Metazoa</taxon>
        <taxon>Ecdysozoa</taxon>
        <taxon>Nematoda</taxon>
        <taxon>Chromadorea</taxon>
        <taxon>Rhabditida</taxon>
        <taxon>Rhabditina</taxon>
        <taxon>Rhabditomorpha</taxon>
        <taxon>Strongyloidea</taxon>
        <taxon>Ancylostomatidae</taxon>
        <taxon>Ancylostomatinae</taxon>
        <taxon>Ancylostoma</taxon>
    </lineage>
</organism>
<comment type="caution">
    <text evidence="1">Lacks conserved residue(s) required for the propagation of feature annotation.</text>
</comment>
<sequence length="109" mass="12086">MALSSPAYQESAPASLVILRNMERSTYPQLSASAPQEDPYKEPVIPDESCFNQNPCCATWAENGGCQRDIVRMTLVCPASCQLCTPRAYKLQDDSSRERAVVNWEIAVD</sequence>
<reference evidence="3 4" key="1">
    <citation type="submission" date="2013-12" db="EMBL/GenBank/DDBJ databases">
        <title>Draft genome of the parsitic nematode Ancylostoma duodenale.</title>
        <authorList>
            <person name="Mitreva M."/>
        </authorList>
    </citation>
    <scope>NUCLEOTIDE SEQUENCE [LARGE SCALE GENOMIC DNA]</scope>
    <source>
        <strain evidence="3 4">Zhejiang</strain>
    </source>
</reference>
<keyword evidence="4" id="KW-1185">Reference proteome</keyword>
<keyword evidence="1" id="KW-1015">Disulfide bond</keyword>
<evidence type="ECO:0000313" key="4">
    <source>
        <dbReference type="Proteomes" id="UP000054047"/>
    </source>
</evidence>
<dbReference type="SMART" id="SM00254">
    <property type="entry name" value="ShKT"/>
    <property type="match status" value="1"/>
</dbReference>
<feature type="disulfide bond" evidence="1">
    <location>
        <begin position="50"/>
        <end position="84"/>
    </location>
</feature>
<dbReference type="Pfam" id="PF01549">
    <property type="entry name" value="ShK"/>
    <property type="match status" value="1"/>
</dbReference>
<evidence type="ECO:0000313" key="3">
    <source>
        <dbReference type="EMBL" id="KIH57033.1"/>
    </source>
</evidence>
<gene>
    <name evidence="3" type="ORF">ANCDUO_12779</name>
</gene>
<dbReference type="AlphaFoldDB" id="A0A0C2CKL2"/>
<dbReference type="PROSITE" id="PS51670">
    <property type="entry name" value="SHKT"/>
    <property type="match status" value="1"/>
</dbReference>
<dbReference type="InterPro" id="IPR003582">
    <property type="entry name" value="ShKT_dom"/>
</dbReference>
<evidence type="ECO:0000259" key="2">
    <source>
        <dbReference type="PROSITE" id="PS51670"/>
    </source>
</evidence>
<dbReference type="EMBL" id="KN734930">
    <property type="protein sequence ID" value="KIH57033.1"/>
    <property type="molecule type" value="Genomic_DNA"/>
</dbReference>
<dbReference type="OrthoDB" id="420380at2759"/>
<name>A0A0C2CKL2_9BILA</name>